<dbReference type="AlphaFoldDB" id="A0A1I7UR80"/>
<dbReference type="eggNOG" id="ENOG502TCMB">
    <property type="taxonomic scope" value="Eukaryota"/>
</dbReference>
<dbReference type="Proteomes" id="UP000095282">
    <property type="component" value="Unplaced"/>
</dbReference>
<name>A0A1I7UR80_9PELO</name>
<dbReference type="STRING" id="1561998.A0A1I7UR80"/>
<dbReference type="WBParaSite" id="Csp11.Scaffold630.g18537.t1">
    <property type="protein sequence ID" value="Csp11.Scaffold630.g18537.t1"/>
    <property type="gene ID" value="Csp11.Scaffold630.g18537"/>
</dbReference>
<dbReference type="PANTHER" id="PTHR21525">
    <property type="entry name" value="MOTILE SPERM PROTEIN"/>
    <property type="match status" value="1"/>
</dbReference>
<dbReference type="PANTHER" id="PTHR21525:SF9">
    <property type="entry name" value="CHANNEL_COLICIN DOMAIN-CONTAINING PROTEIN"/>
    <property type="match status" value="1"/>
</dbReference>
<accession>A0A1I7UR80</accession>
<protein>
    <submittedName>
        <fullName evidence="3">Gly-zipper_Omp domain-containing protein</fullName>
    </submittedName>
</protein>
<reference evidence="3" key="1">
    <citation type="submission" date="2016-11" db="UniProtKB">
        <authorList>
            <consortium name="WormBaseParasite"/>
        </authorList>
    </citation>
    <scope>IDENTIFICATION</scope>
</reference>
<feature type="compositionally biased region" description="Basic and acidic residues" evidence="1">
    <location>
        <begin position="7"/>
        <end position="34"/>
    </location>
</feature>
<sequence>MTSAIEDSAHAEDILPEKHFPEDECKDEENNRSETTKQFLLHALRKTPLAMLSKSADHGLPTLSLFSIKLSKMLMGIRHGSRESIYHTKISHHINVNERITGIKDPHIPISANTAKAAGVVGKAMDFVNKAAPALMAVSLICDGYELGKNVVADVKNDSSRNTAKKVATTVTGAAGGSSGSAAGAAIGTIIFPGVGTLVGGLVGGIVGGAVVGMAGEFATEAIFDKMKYNIDEKTCEKCGKTFKHRRYQDGSTQKLCNECRDKIKRDSHKSS</sequence>
<organism evidence="2 3">
    <name type="scientific">Caenorhabditis tropicalis</name>
    <dbReference type="NCBI Taxonomy" id="1561998"/>
    <lineage>
        <taxon>Eukaryota</taxon>
        <taxon>Metazoa</taxon>
        <taxon>Ecdysozoa</taxon>
        <taxon>Nematoda</taxon>
        <taxon>Chromadorea</taxon>
        <taxon>Rhabditida</taxon>
        <taxon>Rhabditina</taxon>
        <taxon>Rhabditomorpha</taxon>
        <taxon>Rhabditoidea</taxon>
        <taxon>Rhabditidae</taxon>
        <taxon>Peloderinae</taxon>
        <taxon>Caenorhabditis</taxon>
    </lineage>
</organism>
<evidence type="ECO:0000313" key="3">
    <source>
        <dbReference type="WBParaSite" id="Csp11.Scaffold630.g18537.t1"/>
    </source>
</evidence>
<feature type="region of interest" description="Disordered" evidence="1">
    <location>
        <begin position="1"/>
        <end position="34"/>
    </location>
</feature>
<evidence type="ECO:0000256" key="1">
    <source>
        <dbReference type="SAM" id="MobiDB-lite"/>
    </source>
</evidence>
<evidence type="ECO:0000313" key="2">
    <source>
        <dbReference type="Proteomes" id="UP000095282"/>
    </source>
</evidence>
<keyword evidence="2" id="KW-1185">Reference proteome</keyword>
<proteinExistence type="predicted"/>